<comment type="caution">
    <text evidence="2">The sequence shown here is derived from an EMBL/GenBank/DDBJ whole genome shotgun (WGS) entry which is preliminary data.</text>
</comment>
<keyword evidence="3" id="KW-1185">Reference proteome</keyword>
<organism evidence="2 3">
    <name type="scientific">Microlunatus aurantiacus</name>
    <dbReference type="NCBI Taxonomy" id="446786"/>
    <lineage>
        <taxon>Bacteria</taxon>
        <taxon>Bacillati</taxon>
        <taxon>Actinomycetota</taxon>
        <taxon>Actinomycetes</taxon>
        <taxon>Propionibacteriales</taxon>
        <taxon>Propionibacteriaceae</taxon>
        <taxon>Microlunatus</taxon>
    </lineage>
</organism>
<evidence type="ECO:0000256" key="1">
    <source>
        <dbReference type="SAM" id="MobiDB-lite"/>
    </source>
</evidence>
<dbReference type="Pfam" id="PF17914">
    <property type="entry name" value="HopA1"/>
    <property type="match status" value="1"/>
</dbReference>
<accession>A0ABP7CQB8</accession>
<proteinExistence type="predicted"/>
<sequence>MPFLKPPPDLGSGPRATVRVDPPPTDQSPPPADRGATREDADAGPDDPAEPSGRALAEIRAGLALVAADAEARRLRAETRTLADPDGALAGWLYGRWWCGLTEPAAWPGAAERAAHPAEDDPARGAARLEEARRTVAPTSDGWLVLAAAGQDLVAASLVEPDHHRLRTVVEAVTASSRPGCPPRPGDLVSLQHGSAGLDPSGSWWWAHAGRPEDTAEVPLDRWYLHARDLASAAAAVPLLLELAAAVGCALSLKCPPTAYGYGRRDALVAYLPSAAAPTAEPALRRRADRLLPLLSPEVPPCTRRLLPGVATAQDPGASGAATPVSYGQLRCAQLAAVAARFAGRDPSDEALTTALADLGADVAAIERVGR</sequence>
<name>A0ABP7CQB8_9ACTN</name>
<evidence type="ECO:0000313" key="3">
    <source>
        <dbReference type="Proteomes" id="UP001500051"/>
    </source>
</evidence>
<feature type="region of interest" description="Disordered" evidence="1">
    <location>
        <begin position="1"/>
        <end position="53"/>
    </location>
</feature>
<dbReference type="EMBL" id="BAAAYX010000002">
    <property type="protein sequence ID" value="GAA3692850.1"/>
    <property type="molecule type" value="Genomic_DNA"/>
</dbReference>
<protein>
    <submittedName>
        <fullName evidence="2">Uncharacterized protein</fullName>
    </submittedName>
</protein>
<reference evidence="3" key="1">
    <citation type="journal article" date="2019" name="Int. J. Syst. Evol. Microbiol.">
        <title>The Global Catalogue of Microorganisms (GCM) 10K type strain sequencing project: providing services to taxonomists for standard genome sequencing and annotation.</title>
        <authorList>
            <consortium name="The Broad Institute Genomics Platform"/>
            <consortium name="The Broad Institute Genome Sequencing Center for Infectious Disease"/>
            <person name="Wu L."/>
            <person name="Ma J."/>
        </authorList>
    </citation>
    <scope>NUCLEOTIDE SEQUENCE [LARGE SCALE GENOMIC DNA]</scope>
    <source>
        <strain evidence="3">JCM 16548</strain>
    </source>
</reference>
<evidence type="ECO:0000313" key="2">
    <source>
        <dbReference type="EMBL" id="GAA3692850.1"/>
    </source>
</evidence>
<gene>
    <name evidence="2" type="ORF">GCM10022204_05550</name>
</gene>
<dbReference type="InterPro" id="IPR040871">
    <property type="entry name" value="HopA1"/>
</dbReference>
<feature type="compositionally biased region" description="Pro residues" evidence="1">
    <location>
        <begin position="21"/>
        <end position="32"/>
    </location>
</feature>
<dbReference type="Proteomes" id="UP001500051">
    <property type="component" value="Unassembled WGS sequence"/>
</dbReference>
<dbReference type="RefSeq" id="WP_344810739.1">
    <property type="nucleotide sequence ID" value="NZ_BAAAYX010000002.1"/>
</dbReference>